<evidence type="ECO:0000313" key="1">
    <source>
        <dbReference type="EMBL" id="SEK53945.1"/>
    </source>
</evidence>
<dbReference type="RefSeq" id="WP_089906460.1">
    <property type="nucleotide sequence ID" value="NZ_FOBB01000001.1"/>
</dbReference>
<dbReference type="EMBL" id="FOBB01000001">
    <property type="protein sequence ID" value="SEK53945.1"/>
    <property type="molecule type" value="Genomic_DNA"/>
</dbReference>
<accession>A0A1H7I0C6</accession>
<gene>
    <name evidence="1" type="ORF">SAMN04488505_101392</name>
</gene>
<dbReference type="Proteomes" id="UP000198984">
    <property type="component" value="Unassembled WGS sequence"/>
</dbReference>
<name>A0A1H7I0C6_9BACT</name>
<dbReference type="AlphaFoldDB" id="A0A1H7I0C6"/>
<dbReference type="OrthoDB" id="798562at2"/>
<reference evidence="1 2" key="1">
    <citation type="submission" date="2016-10" db="EMBL/GenBank/DDBJ databases">
        <authorList>
            <person name="de Groot N.N."/>
        </authorList>
    </citation>
    <scope>NUCLEOTIDE SEQUENCE [LARGE SCALE GENOMIC DNA]</scope>
    <source>
        <strain evidence="1 2">DSM 21039</strain>
    </source>
</reference>
<dbReference type="STRING" id="573321.SAMN04488505_101392"/>
<protein>
    <submittedName>
        <fullName evidence="1">Uncharacterized protein</fullName>
    </submittedName>
</protein>
<proteinExistence type="predicted"/>
<evidence type="ECO:0000313" key="2">
    <source>
        <dbReference type="Proteomes" id="UP000198984"/>
    </source>
</evidence>
<sequence>MSAALNETQLEILKLFRYNQSEEDLKEIKSLLLAFLADKVTREADKAFEEKGYGVAVFEKWKTEHFRKSTQG</sequence>
<organism evidence="1 2">
    <name type="scientific">Chitinophaga rupis</name>
    <dbReference type="NCBI Taxonomy" id="573321"/>
    <lineage>
        <taxon>Bacteria</taxon>
        <taxon>Pseudomonadati</taxon>
        <taxon>Bacteroidota</taxon>
        <taxon>Chitinophagia</taxon>
        <taxon>Chitinophagales</taxon>
        <taxon>Chitinophagaceae</taxon>
        <taxon>Chitinophaga</taxon>
    </lineage>
</organism>
<keyword evidence="2" id="KW-1185">Reference proteome</keyword>